<feature type="compositionally biased region" description="Pro residues" evidence="1">
    <location>
        <begin position="41"/>
        <end position="51"/>
    </location>
</feature>
<feature type="region of interest" description="Disordered" evidence="1">
    <location>
        <begin position="149"/>
        <end position="208"/>
    </location>
</feature>
<dbReference type="EMBL" id="JAPDRL010000004">
    <property type="protein sequence ID" value="KAJ9669109.1"/>
    <property type="molecule type" value="Genomic_DNA"/>
</dbReference>
<protein>
    <submittedName>
        <fullName evidence="2">Uncharacterized protein</fullName>
    </submittedName>
</protein>
<feature type="compositionally biased region" description="Acidic residues" evidence="1">
    <location>
        <begin position="197"/>
        <end position="208"/>
    </location>
</feature>
<evidence type="ECO:0000313" key="2">
    <source>
        <dbReference type="EMBL" id="KAJ9669109.1"/>
    </source>
</evidence>
<proteinExistence type="predicted"/>
<evidence type="ECO:0000256" key="1">
    <source>
        <dbReference type="SAM" id="MobiDB-lite"/>
    </source>
</evidence>
<name>A0ABQ9P6A4_9PEZI</name>
<feature type="region of interest" description="Disordered" evidence="1">
    <location>
        <begin position="21"/>
        <end position="57"/>
    </location>
</feature>
<reference evidence="2" key="1">
    <citation type="submission" date="2022-10" db="EMBL/GenBank/DDBJ databases">
        <title>Culturing micro-colonial fungi from biological soil crusts in the Mojave desert and describing Neophaeococcomyces mojavensis, and introducing the new genera and species Taxawa tesnikishii.</title>
        <authorList>
            <person name="Kurbessoian T."/>
            <person name="Stajich J.E."/>
        </authorList>
    </citation>
    <scope>NUCLEOTIDE SEQUENCE</scope>
    <source>
        <strain evidence="2">TK_1</strain>
    </source>
</reference>
<comment type="caution">
    <text evidence="2">The sequence shown here is derived from an EMBL/GenBank/DDBJ whole genome shotgun (WGS) entry which is preliminary data.</text>
</comment>
<evidence type="ECO:0000313" key="3">
    <source>
        <dbReference type="Proteomes" id="UP001172684"/>
    </source>
</evidence>
<gene>
    <name evidence="2" type="ORF">H2201_000935</name>
</gene>
<feature type="compositionally biased region" description="Polar residues" evidence="1">
    <location>
        <begin position="29"/>
        <end position="38"/>
    </location>
</feature>
<sequence>MKRKAPDTVDSDQRLTKRFHLLNLEPNGTPYTPLSASAQHPRPPPKPQPPDFDPDFMQVEDTKDKIYIYDLDKELAELESDDEAPIFLRDVDKQLYQIPKHVLAGPPQEPRNTELVLYKVPESLSVPREQDSVRKAIIEARARARERQGMGMEVPHLPDAEPYMVDGIHGELANGRNSRGVDGNSSDATKEDRGQEAEEDDPDAMDLG</sequence>
<dbReference type="Proteomes" id="UP001172684">
    <property type="component" value="Unassembled WGS sequence"/>
</dbReference>
<dbReference type="Pfam" id="PF20354">
    <property type="entry name" value="DUF6649"/>
    <property type="match status" value="1"/>
</dbReference>
<organism evidence="2 3">
    <name type="scientific">Coniosporium apollinis</name>
    <dbReference type="NCBI Taxonomy" id="61459"/>
    <lineage>
        <taxon>Eukaryota</taxon>
        <taxon>Fungi</taxon>
        <taxon>Dikarya</taxon>
        <taxon>Ascomycota</taxon>
        <taxon>Pezizomycotina</taxon>
        <taxon>Dothideomycetes</taxon>
        <taxon>Dothideomycetes incertae sedis</taxon>
        <taxon>Coniosporium</taxon>
    </lineage>
</organism>
<accession>A0ABQ9P6A4</accession>
<keyword evidence="3" id="KW-1185">Reference proteome</keyword>
<dbReference type="InterPro" id="IPR046591">
    <property type="entry name" value="DUF6649"/>
</dbReference>